<dbReference type="InterPro" id="IPR003594">
    <property type="entry name" value="HATPase_dom"/>
</dbReference>
<dbReference type="SUPFAM" id="SSF47384">
    <property type="entry name" value="Homodimeric domain of signal transducing histidine kinase"/>
    <property type="match status" value="1"/>
</dbReference>
<evidence type="ECO:0000256" key="5">
    <source>
        <dbReference type="ARBA" id="ARBA00022777"/>
    </source>
</evidence>
<dbReference type="PROSITE" id="PS50109">
    <property type="entry name" value="HIS_KIN"/>
    <property type="match status" value="1"/>
</dbReference>
<keyword evidence="4" id="KW-0808">Transferase</keyword>
<feature type="domain" description="Histidine kinase" evidence="8">
    <location>
        <begin position="617"/>
        <end position="876"/>
    </location>
</feature>
<evidence type="ECO:0000256" key="6">
    <source>
        <dbReference type="PROSITE-ProRule" id="PRU00169"/>
    </source>
</evidence>
<dbReference type="PRINTS" id="PR00344">
    <property type="entry name" value="BCTRLSENSOR"/>
</dbReference>
<dbReference type="SUPFAM" id="SSF55781">
    <property type="entry name" value="GAF domain-like"/>
    <property type="match status" value="1"/>
</dbReference>
<evidence type="ECO:0000313" key="10">
    <source>
        <dbReference type="EMBL" id="KAK4543070.1"/>
    </source>
</evidence>
<organism evidence="10 11">
    <name type="scientific">Oleoguttula mirabilis</name>
    <dbReference type="NCBI Taxonomy" id="1507867"/>
    <lineage>
        <taxon>Eukaryota</taxon>
        <taxon>Fungi</taxon>
        <taxon>Dikarya</taxon>
        <taxon>Ascomycota</taxon>
        <taxon>Pezizomycotina</taxon>
        <taxon>Dothideomycetes</taxon>
        <taxon>Dothideomycetidae</taxon>
        <taxon>Mycosphaerellales</taxon>
        <taxon>Teratosphaeriaceae</taxon>
        <taxon>Oleoguttula</taxon>
    </lineage>
</organism>
<feature type="domain" description="Response regulatory" evidence="9">
    <location>
        <begin position="1164"/>
        <end position="1308"/>
    </location>
</feature>
<dbReference type="InterPro" id="IPR001789">
    <property type="entry name" value="Sig_transdc_resp-reg_receiver"/>
</dbReference>
<dbReference type="SUPFAM" id="SSF52172">
    <property type="entry name" value="CheY-like"/>
    <property type="match status" value="1"/>
</dbReference>
<dbReference type="GO" id="GO:0000155">
    <property type="term" value="F:phosphorelay sensor kinase activity"/>
    <property type="evidence" value="ECO:0007669"/>
    <property type="project" value="InterPro"/>
</dbReference>
<name>A0AAV9JD67_9PEZI</name>
<dbReference type="Gene3D" id="3.40.50.2300">
    <property type="match status" value="1"/>
</dbReference>
<feature type="region of interest" description="Disordered" evidence="7">
    <location>
        <begin position="402"/>
        <end position="431"/>
    </location>
</feature>
<dbReference type="InterPro" id="IPR004358">
    <property type="entry name" value="Sig_transdc_His_kin-like_C"/>
</dbReference>
<dbReference type="SMART" id="SM00387">
    <property type="entry name" value="HATPase_c"/>
    <property type="match status" value="1"/>
</dbReference>
<proteinExistence type="predicted"/>
<dbReference type="SUPFAM" id="SSF55874">
    <property type="entry name" value="ATPase domain of HSP90 chaperone/DNA topoisomerase II/histidine kinase"/>
    <property type="match status" value="1"/>
</dbReference>
<feature type="compositionally biased region" description="Polar residues" evidence="7">
    <location>
        <begin position="292"/>
        <end position="304"/>
    </location>
</feature>
<evidence type="ECO:0000256" key="4">
    <source>
        <dbReference type="ARBA" id="ARBA00022679"/>
    </source>
</evidence>
<dbReference type="Pfam" id="PF02518">
    <property type="entry name" value="HATPase_c"/>
    <property type="match status" value="1"/>
</dbReference>
<dbReference type="GO" id="GO:0005886">
    <property type="term" value="C:plasma membrane"/>
    <property type="evidence" value="ECO:0007669"/>
    <property type="project" value="TreeGrafter"/>
</dbReference>
<feature type="region of interest" description="Disordered" evidence="7">
    <location>
        <begin position="257"/>
        <end position="310"/>
    </location>
</feature>
<keyword evidence="11" id="KW-1185">Reference proteome</keyword>
<dbReference type="InterPro" id="IPR011006">
    <property type="entry name" value="CheY-like_superfamily"/>
</dbReference>
<dbReference type="InterPro" id="IPR036097">
    <property type="entry name" value="HisK_dim/P_sf"/>
</dbReference>
<feature type="region of interest" description="Disordered" evidence="7">
    <location>
        <begin position="1124"/>
        <end position="1148"/>
    </location>
</feature>
<evidence type="ECO:0000313" key="11">
    <source>
        <dbReference type="Proteomes" id="UP001324427"/>
    </source>
</evidence>
<evidence type="ECO:0000256" key="3">
    <source>
        <dbReference type="ARBA" id="ARBA00022553"/>
    </source>
</evidence>
<dbReference type="SMART" id="SM00388">
    <property type="entry name" value="HisKA"/>
    <property type="match status" value="1"/>
</dbReference>
<dbReference type="FunFam" id="3.30.450.40:FF:000083">
    <property type="entry name" value="Sensor histidine kinase/response regulator, putative (AFU_orthologue AFUA_4G00660)"/>
    <property type="match status" value="1"/>
</dbReference>
<dbReference type="CDD" id="cd17546">
    <property type="entry name" value="REC_hyHK_CKI1_RcsC-like"/>
    <property type="match status" value="1"/>
</dbReference>
<dbReference type="CDD" id="cd00082">
    <property type="entry name" value="HisKA"/>
    <property type="match status" value="1"/>
</dbReference>
<evidence type="ECO:0000256" key="7">
    <source>
        <dbReference type="SAM" id="MobiDB-lite"/>
    </source>
</evidence>
<sequence>MAQTGADKPRISRKRALYESKREREFYRYFEPIRALTESGPPLCNLEDADSVKNHRPISSPDRALTAFCQLGALRVGTRRAMLFFFDSNYAYVLAEATRTLSLQDDSVHEIADELWLGHSIIPRGFSICEETVCRLPEPDGPNAGQPNHSVIHIINDLEQDTQYCDRPFVTDGPKARFYAGVPITTPKGINIGAYCLLDDVTRPGLDEKATTFMKDMASTIMVHLEMVRAKAEHERGTQMITGLGAFIEGASSLRGWQEDAHRRERKMRGKPVSPSGSRQPSDSHPDRSTAHDQAQSPQRTGQETAPKLEANHLSSDSVMTMKDIHDNEGAATPADPYNGTFLTPAKASRHAEDLRHQLVASNVRSAFHRAAHLVREAVNVDGTLFLDASVGTYGGLVETVASSDQSEEAPLSGAEATGTENEEHRFVKGDDSRSKLCKILASSHTSNDHYQTTSELQRVTDRHQITEKFLRSLLRRYPHGKIWNFNEEGDASSDDDSSEGGMTRRGKPSTPMASTDDASDNSAISGPRRKRLRIDDGKEIQRLFPGVRSLALVGMWDQGRGRWYSACAVWTYSALRIFSQESEIAYLRAFNDVVIAEVHRLEALNSDSAKSDFISSISHELRSPLHGILGSIECLQEQPTDSFSAGLTSQIDICARTLLDIVDHLLDFSKINYQARNKLYTTDSPHSRSRVSANAERLSQLGGMMSQDADIALDEVTEEVVETAVYSFCCSRDKQTILNRKVAVILDIDRAADSNWRCRVPVGGWKRICINIVSNALKYTNEGYIRVTLRAEPIPGKRKRFNAVFTVTDSGKGMAREFVENHLFKAFSQEDSLMEGTGLGMSLVAKIVKAMGGKIEVQSEKGAGTTMTVTAPMDHSSRAFKSDFPATPQRPFEGSSIGILGFHNVERAPAAGTHQDARAFLLGSVEHSCEHLGLEIRRADWTLEPKSDVYLISEADLQEYQEYLRSRWSSAAAEMTKPLIVFCNSAISARQLKAGSFAAGLATNGIEFVSQPCGSERLSKAVRACFERVAQSESAVLEGRSTAGAVSDLANLVDHLNAPALGAEPEHLPFRTRAQIAKLSKSDAMLQSENAAPHGPVTLTPPEQPTDVGVRPRQQVVQEDYLSNRSRSIGGQPLSPSPVEPVSPRRPAIRQTNSGIMSSNSMSLLLVDDNQINLQLLVNYARKQGHRKITATDGMKAVEAYKAACLSSAASDRTNQQQTVQPSITSPSEKPQVVLMDINMPVLNGFEATRMIRAFEKQQGIEPAHIIALTGLGSASAQHEAFSSGVDLFLTKPVRLKELTKLLDEIRKTDAAKPAGHDSASTT</sequence>
<dbReference type="PROSITE" id="PS50110">
    <property type="entry name" value="RESPONSE_REGULATORY"/>
    <property type="match status" value="1"/>
</dbReference>
<dbReference type="GO" id="GO:0009927">
    <property type="term" value="F:histidine phosphotransfer kinase activity"/>
    <property type="evidence" value="ECO:0007669"/>
    <property type="project" value="TreeGrafter"/>
</dbReference>
<dbReference type="Gene3D" id="3.30.565.10">
    <property type="entry name" value="Histidine kinase-like ATPase, C-terminal domain"/>
    <property type="match status" value="1"/>
</dbReference>
<comment type="catalytic activity">
    <reaction evidence="1">
        <text>ATP + protein L-histidine = ADP + protein N-phospho-L-histidine.</text>
        <dbReference type="EC" id="2.7.13.3"/>
    </reaction>
</comment>
<dbReference type="SMART" id="SM00448">
    <property type="entry name" value="REC"/>
    <property type="match status" value="1"/>
</dbReference>
<feature type="compositionally biased region" description="Basic and acidic residues" evidence="7">
    <location>
        <begin position="422"/>
        <end position="431"/>
    </location>
</feature>
<keyword evidence="3 6" id="KW-0597">Phosphoprotein</keyword>
<evidence type="ECO:0000259" key="8">
    <source>
        <dbReference type="PROSITE" id="PS50109"/>
    </source>
</evidence>
<dbReference type="InterPro" id="IPR036890">
    <property type="entry name" value="HATPase_C_sf"/>
</dbReference>
<dbReference type="Gene3D" id="1.10.287.130">
    <property type="match status" value="1"/>
</dbReference>
<feature type="region of interest" description="Disordered" evidence="7">
    <location>
        <begin position="486"/>
        <end position="532"/>
    </location>
</feature>
<gene>
    <name evidence="10" type="ORF">LTR36_005847</name>
</gene>
<feature type="modified residue" description="4-aspartylphosphate" evidence="6">
    <location>
        <position position="1238"/>
    </location>
</feature>
<dbReference type="Proteomes" id="UP001324427">
    <property type="component" value="Unassembled WGS sequence"/>
</dbReference>
<comment type="caution">
    <text evidence="10">The sequence shown here is derived from an EMBL/GenBank/DDBJ whole genome shotgun (WGS) entry which is preliminary data.</text>
</comment>
<reference evidence="10 11" key="1">
    <citation type="submission" date="2021-11" db="EMBL/GenBank/DDBJ databases">
        <title>Black yeast isolated from Biological Soil Crust.</title>
        <authorList>
            <person name="Kurbessoian T."/>
        </authorList>
    </citation>
    <scope>NUCLEOTIDE SEQUENCE [LARGE SCALE GENOMIC DNA]</scope>
    <source>
        <strain evidence="10 11">CCFEE 5522</strain>
    </source>
</reference>
<evidence type="ECO:0000256" key="2">
    <source>
        <dbReference type="ARBA" id="ARBA00012438"/>
    </source>
</evidence>
<dbReference type="EC" id="2.7.13.3" evidence="2"/>
<dbReference type="PANTHER" id="PTHR43047">
    <property type="entry name" value="TWO-COMPONENT HISTIDINE PROTEIN KINASE"/>
    <property type="match status" value="1"/>
</dbReference>
<dbReference type="Pfam" id="PF00072">
    <property type="entry name" value="Response_reg"/>
    <property type="match status" value="1"/>
</dbReference>
<dbReference type="InterPro" id="IPR003661">
    <property type="entry name" value="HisK_dim/P_dom"/>
</dbReference>
<keyword evidence="5" id="KW-0418">Kinase</keyword>
<dbReference type="EMBL" id="JAVFHQ010000035">
    <property type="protein sequence ID" value="KAK4543070.1"/>
    <property type="molecule type" value="Genomic_DNA"/>
</dbReference>
<evidence type="ECO:0000256" key="1">
    <source>
        <dbReference type="ARBA" id="ARBA00000085"/>
    </source>
</evidence>
<protein>
    <recommendedName>
        <fullName evidence="2">histidine kinase</fullName>
        <ecNumber evidence="2">2.7.13.3</ecNumber>
    </recommendedName>
</protein>
<feature type="compositionally biased region" description="Basic and acidic residues" evidence="7">
    <location>
        <begin position="282"/>
        <end position="291"/>
    </location>
</feature>
<dbReference type="Pfam" id="PF00512">
    <property type="entry name" value="HisKA"/>
    <property type="match status" value="1"/>
</dbReference>
<accession>A0AAV9JD67</accession>
<feature type="compositionally biased region" description="Acidic residues" evidence="7">
    <location>
        <begin position="488"/>
        <end position="499"/>
    </location>
</feature>
<dbReference type="PANTHER" id="PTHR43047:SF72">
    <property type="entry name" value="OSMOSENSING HISTIDINE PROTEIN KINASE SLN1"/>
    <property type="match status" value="1"/>
</dbReference>
<evidence type="ECO:0000259" key="9">
    <source>
        <dbReference type="PROSITE" id="PS50110"/>
    </source>
</evidence>
<dbReference type="InterPro" id="IPR005467">
    <property type="entry name" value="His_kinase_dom"/>
</dbReference>